<name>A0A3A4K2M2_9NOCA</name>
<dbReference type="RefSeq" id="WP_120045044.1">
    <property type="nucleotide sequence ID" value="NZ_QZFU01000055.1"/>
</dbReference>
<dbReference type="Proteomes" id="UP000266677">
    <property type="component" value="Unassembled WGS sequence"/>
</dbReference>
<keyword evidence="3" id="KW-1185">Reference proteome</keyword>
<evidence type="ECO:0000256" key="1">
    <source>
        <dbReference type="SAM" id="SignalP"/>
    </source>
</evidence>
<dbReference type="AlphaFoldDB" id="A0A3A4K2M2"/>
<dbReference type="InterPro" id="IPR024520">
    <property type="entry name" value="DUF3558"/>
</dbReference>
<dbReference type="EMBL" id="QZFU01000055">
    <property type="protein sequence ID" value="RJO68236.1"/>
    <property type="molecule type" value="Genomic_DNA"/>
</dbReference>
<dbReference type="Pfam" id="PF12079">
    <property type="entry name" value="DUF3558"/>
    <property type="match status" value="1"/>
</dbReference>
<dbReference type="OrthoDB" id="4550003at2"/>
<evidence type="ECO:0000313" key="2">
    <source>
        <dbReference type="EMBL" id="RJO68236.1"/>
    </source>
</evidence>
<gene>
    <name evidence="2" type="ORF">D5S18_32920</name>
</gene>
<feature type="signal peptide" evidence="1">
    <location>
        <begin position="1"/>
        <end position="28"/>
    </location>
</feature>
<evidence type="ECO:0000313" key="3">
    <source>
        <dbReference type="Proteomes" id="UP000266677"/>
    </source>
</evidence>
<feature type="chain" id="PRO_5038589237" evidence="1">
    <location>
        <begin position="29"/>
        <end position="184"/>
    </location>
</feature>
<accession>A0A3A4K2M2</accession>
<protein>
    <submittedName>
        <fullName evidence="2">DUF3558 domain-containing protein</fullName>
    </submittedName>
</protein>
<proteinExistence type="predicted"/>
<dbReference type="PROSITE" id="PS51257">
    <property type="entry name" value="PROKAR_LIPOPROTEIN"/>
    <property type="match status" value="1"/>
</dbReference>
<reference evidence="2 3" key="1">
    <citation type="submission" date="2018-09" db="EMBL/GenBank/DDBJ databases">
        <title>YIM PH21274 draft genome.</title>
        <authorList>
            <person name="Miao C."/>
        </authorList>
    </citation>
    <scope>NUCLEOTIDE SEQUENCE [LARGE SCALE GENOMIC DNA]</scope>
    <source>
        <strain evidence="2 3">YIM PH 21724</strain>
    </source>
</reference>
<comment type="caution">
    <text evidence="2">The sequence shown here is derived from an EMBL/GenBank/DDBJ whole genome shotgun (WGS) entry which is preliminary data.</text>
</comment>
<organism evidence="2 3">
    <name type="scientific">Nocardia panacis</name>
    <dbReference type="NCBI Taxonomy" id="2340916"/>
    <lineage>
        <taxon>Bacteria</taxon>
        <taxon>Bacillati</taxon>
        <taxon>Actinomycetota</taxon>
        <taxon>Actinomycetes</taxon>
        <taxon>Mycobacteriales</taxon>
        <taxon>Nocardiaceae</taxon>
        <taxon>Nocardia</taxon>
    </lineage>
</organism>
<keyword evidence="1" id="KW-0732">Signal</keyword>
<sequence length="184" mass="18928">MTAARVARTGFALALASAALLTACGDSAKAVPTSSASPSPIPPSSSAPQVFDACKALTPQLLAEHRWDARPPAPQNDRVAETTWRGCLFIAKAGYGFVVQTTNGTLALVRTKFPDAAEVVLGGRKALRYKAHPAIPGGCEVNVEMKSGSLFVSTNVPPSATDLATCDLAIDIAETVTPLLPAGA</sequence>